<dbReference type="GO" id="GO:0030132">
    <property type="term" value="C:clathrin coat of coated pit"/>
    <property type="evidence" value="ECO:0007669"/>
    <property type="project" value="InterPro"/>
</dbReference>
<comment type="function">
    <text evidence="1 7">Clathrin is the major protein of the polyhedral coat of coated pits and vesicles.</text>
</comment>
<evidence type="ECO:0000256" key="3">
    <source>
        <dbReference type="ARBA" id="ARBA00005263"/>
    </source>
</evidence>
<gene>
    <name evidence="9" type="ORF">M569_14178</name>
</gene>
<keyword evidence="6 7" id="KW-0968">Cytoplasmic vesicle</keyword>
<comment type="subcellular location">
    <subcellularLocation>
        <location evidence="2 7">Cytoplasmic vesicle membrane</location>
        <topology evidence="2 7">Peripheral membrane protein</topology>
        <orientation evidence="2 7">Cytoplasmic side</orientation>
    </subcellularLocation>
    <subcellularLocation>
        <location evidence="7">Membrane</location>
        <location evidence="7">Coated pit</location>
        <topology evidence="7">Peripheral membrane protein</topology>
        <orientation evidence="7">Cytoplasmic side</orientation>
    </subcellularLocation>
    <text evidence="7">Cytoplasmic face of coated pits and vesicles.</text>
</comment>
<evidence type="ECO:0000256" key="6">
    <source>
        <dbReference type="ARBA" id="ARBA00023329"/>
    </source>
</evidence>
<dbReference type="AlphaFoldDB" id="S8C1I2"/>
<dbReference type="GO" id="GO:0006886">
    <property type="term" value="P:intracellular protein transport"/>
    <property type="evidence" value="ECO:0007669"/>
    <property type="project" value="InterPro"/>
</dbReference>
<dbReference type="GO" id="GO:0005198">
    <property type="term" value="F:structural molecule activity"/>
    <property type="evidence" value="ECO:0007669"/>
    <property type="project" value="InterPro"/>
</dbReference>
<feature type="non-terminal residue" evidence="9">
    <location>
        <position position="173"/>
    </location>
</feature>
<dbReference type="InterPro" id="IPR000996">
    <property type="entry name" value="Clathrin_L-chain"/>
</dbReference>
<organism evidence="9 10">
    <name type="scientific">Genlisea aurea</name>
    <dbReference type="NCBI Taxonomy" id="192259"/>
    <lineage>
        <taxon>Eukaryota</taxon>
        <taxon>Viridiplantae</taxon>
        <taxon>Streptophyta</taxon>
        <taxon>Embryophyta</taxon>
        <taxon>Tracheophyta</taxon>
        <taxon>Spermatophyta</taxon>
        <taxon>Magnoliopsida</taxon>
        <taxon>eudicotyledons</taxon>
        <taxon>Gunneridae</taxon>
        <taxon>Pentapetalae</taxon>
        <taxon>asterids</taxon>
        <taxon>lamiids</taxon>
        <taxon>Lamiales</taxon>
        <taxon>Lentibulariaceae</taxon>
        <taxon>Genlisea</taxon>
    </lineage>
</organism>
<comment type="caution">
    <text evidence="9">The sequence shown here is derived from an EMBL/GenBank/DDBJ whole genome shotgun (WGS) entry which is preliminary data.</text>
</comment>
<protein>
    <recommendedName>
        <fullName evidence="7">Clathrin light chain</fullName>
    </recommendedName>
</protein>
<keyword evidence="4 7" id="KW-0472">Membrane</keyword>
<dbReference type="GO" id="GO:0072583">
    <property type="term" value="P:clathrin-dependent endocytosis"/>
    <property type="evidence" value="ECO:0007669"/>
    <property type="project" value="TreeGrafter"/>
</dbReference>
<keyword evidence="5 7" id="KW-0168">Coated pit</keyword>
<dbReference type="OrthoDB" id="782264at2759"/>
<sequence length="173" mass="19136">MASFEAYDGDAAARPFDEGGYVAFEESYSGFSADTPPHSAAAYAAEFPESEEVSVDHSNSPDPFGYAPNQDVYGSVPISNGNGKSPFGVGAESEGVFTTDGPILPPPSEMAEEGFALREWRRLNAIRLEEKEKREKDLRNQIIEEAQDFKTAFYEKRKLHVETSKATNREKEK</sequence>
<evidence type="ECO:0000256" key="4">
    <source>
        <dbReference type="ARBA" id="ARBA00023136"/>
    </source>
</evidence>
<dbReference type="EMBL" id="AUSU01007417">
    <property type="protein sequence ID" value="EPS60625.1"/>
    <property type="molecule type" value="Genomic_DNA"/>
</dbReference>
<reference evidence="9 10" key="1">
    <citation type="journal article" date="2013" name="BMC Genomics">
        <title>The miniature genome of a carnivorous plant Genlisea aurea contains a low number of genes and short non-coding sequences.</title>
        <authorList>
            <person name="Leushkin E.V."/>
            <person name="Sutormin R.A."/>
            <person name="Nabieva E.R."/>
            <person name="Penin A.A."/>
            <person name="Kondrashov A.S."/>
            <person name="Logacheva M.D."/>
        </authorList>
    </citation>
    <scope>NUCLEOTIDE SEQUENCE [LARGE SCALE GENOMIC DNA]</scope>
</reference>
<dbReference type="Proteomes" id="UP000015453">
    <property type="component" value="Unassembled WGS sequence"/>
</dbReference>
<dbReference type="GO" id="GO:0030130">
    <property type="term" value="C:clathrin coat of trans-Golgi network vesicle"/>
    <property type="evidence" value="ECO:0007669"/>
    <property type="project" value="InterPro"/>
</dbReference>
<feature type="region of interest" description="Disordered" evidence="8">
    <location>
        <begin position="47"/>
        <end position="109"/>
    </location>
</feature>
<evidence type="ECO:0000256" key="1">
    <source>
        <dbReference type="ARBA" id="ARBA00003913"/>
    </source>
</evidence>
<dbReference type="GO" id="GO:0032050">
    <property type="term" value="F:clathrin heavy chain binding"/>
    <property type="evidence" value="ECO:0007669"/>
    <property type="project" value="TreeGrafter"/>
</dbReference>
<evidence type="ECO:0000313" key="9">
    <source>
        <dbReference type="EMBL" id="EPS60625.1"/>
    </source>
</evidence>
<evidence type="ECO:0000256" key="7">
    <source>
        <dbReference type="RuleBase" id="RU363137"/>
    </source>
</evidence>
<name>S8C1I2_9LAMI</name>
<evidence type="ECO:0000313" key="10">
    <source>
        <dbReference type="Proteomes" id="UP000015453"/>
    </source>
</evidence>
<evidence type="ECO:0000256" key="5">
    <source>
        <dbReference type="ARBA" id="ARBA00023176"/>
    </source>
</evidence>
<accession>S8C1I2</accession>
<evidence type="ECO:0000256" key="2">
    <source>
        <dbReference type="ARBA" id="ARBA00004180"/>
    </source>
</evidence>
<dbReference type="PANTHER" id="PTHR10639">
    <property type="entry name" value="CLATHRIN LIGHT CHAIN"/>
    <property type="match status" value="1"/>
</dbReference>
<dbReference type="PANTHER" id="PTHR10639:SF7">
    <property type="entry name" value="CLATHRIN LIGHT CHAIN"/>
    <property type="match status" value="1"/>
</dbReference>
<evidence type="ECO:0000256" key="8">
    <source>
        <dbReference type="SAM" id="MobiDB-lite"/>
    </source>
</evidence>
<dbReference type="Pfam" id="PF01086">
    <property type="entry name" value="Clathrin_lg_ch"/>
    <property type="match status" value="1"/>
</dbReference>
<comment type="similarity">
    <text evidence="3 7">Belongs to the clathrin light chain family.</text>
</comment>
<proteinExistence type="inferred from homology"/>
<keyword evidence="10" id="KW-1185">Reference proteome</keyword>